<evidence type="ECO:0000313" key="1">
    <source>
        <dbReference type="EMBL" id="EJK51158.1"/>
    </source>
</evidence>
<accession>K0RBT3</accession>
<sequence>GSPDEGGEPYPRDSAHLVLDAAFCALRLAIIRWVDDAPSIWWPGGVVVKARQAGATARRAKADVLICMTHRTSAEVKASAKMKFLLWWAIVAGTGSCGAFQGTNRFAPRQRAPFTVAFATTRHQGPSDTLPITEKILRLTEDPRVAVVIDAENVRGKTGFELDHADFLDRYEEGTRKEGTIAPTTGEPRAITLSPIPSLAKHINPT</sequence>
<evidence type="ECO:0000313" key="2">
    <source>
        <dbReference type="Proteomes" id="UP000266841"/>
    </source>
</evidence>
<organism evidence="1 2">
    <name type="scientific">Thalassiosira oceanica</name>
    <name type="common">Marine diatom</name>
    <dbReference type="NCBI Taxonomy" id="159749"/>
    <lineage>
        <taxon>Eukaryota</taxon>
        <taxon>Sar</taxon>
        <taxon>Stramenopiles</taxon>
        <taxon>Ochrophyta</taxon>
        <taxon>Bacillariophyta</taxon>
        <taxon>Coscinodiscophyceae</taxon>
        <taxon>Thalassiosirophycidae</taxon>
        <taxon>Thalassiosirales</taxon>
        <taxon>Thalassiosiraceae</taxon>
        <taxon>Thalassiosira</taxon>
    </lineage>
</organism>
<dbReference type="EMBL" id="AGNL01042123">
    <property type="protein sequence ID" value="EJK51158.1"/>
    <property type="molecule type" value="Genomic_DNA"/>
</dbReference>
<keyword evidence="2" id="KW-1185">Reference proteome</keyword>
<protein>
    <submittedName>
        <fullName evidence="1">Uncharacterized protein</fullName>
    </submittedName>
</protein>
<name>K0RBT3_THAOC</name>
<proteinExistence type="predicted"/>
<gene>
    <name evidence="1" type="ORF">THAOC_29694</name>
</gene>
<dbReference type="AlphaFoldDB" id="K0RBT3"/>
<reference evidence="1 2" key="1">
    <citation type="journal article" date="2012" name="Genome Biol.">
        <title>Genome and low-iron response of an oceanic diatom adapted to chronic iron limitation.</title>
        <authorList>
            <person name="Lommer M."/>
            <person name="Specht M."/>
            <person name="Roy A.S."/>
            <person name="Kraemer L."/>
            <person name="Andreson R."/>
            <person name="Gutowska M.A."/>
            <person name="Wolf J."/>
            <person name="Bergner S.V."/>
            <person name="Schilhabel M.B."/>
            <person name="Klostermeier U.C."/>
            <person name="Beiko R.G."/>
            <person name="Rosenstiel P."/>
            <person name="Hippler M."/>
            <person name="Laroche J."/>
        </authorList>
    </citation>
    <scope>NUCLEOTIDE SEQUENCE [LARGE SCALE GENOMIC DNA]</scope>
    <source>
        <strain evidence="1 2">CCMP1005</strain>
    </source>
</reference>
<dbReference type="Proteomes" id="UP000266841">
    <property type="component" value="Unassembled WGS sequence"/>
</dbReference>
<comment type="caution">
    <text evidence="1">The sequence shown here is derived from an EMBL/GenBank/DDBJ whole genome shotgun (WGS) entry which is preliminary data.</text>
</comment>
<feature type="non-terminal residue" evidence="1">
    <location>
        <position position="1"/>
    </location>
</feature>